<dbReference type="Pfam" id="PF00400">
    <property type="entry name" value="WD40"/>
    <property type="match status" value="8"/>
</dbReference>
<accession>A0A327YW96</accession>
<evidence type="ECO:0000256" key="2">
    <source>
        <dbReference type="ARBA" id="ARBA00022737"/>
    </source>
</evidence>
<dbReference type="InterPro" id="IPR001680">
    <property type="entry name" value="WD40_rpt"/>
</dbReference>
<dbReference type="SUPFAM" id="SSF50978">
    <property type="entry name" value="WD40 repeat-like"/>
    <property type="match status" value="1"/>
</dbReference>
<dbReference type="PRINTS" id="PR00364">
    <property type="entry name" value="DISEASERSIST"/>
</dbReference>
<feature type="repeat" description="WD" evidence="3">
    <location>
        <begin position="1136"/>
        <end position="1177"/>
    </location>
</feature>
<evidence type="ECO:0000313" key="6">
    <source>
        <dbReference type="EMBL" id="RAK25563.1"/>
    </source>
</evidence>
<evidence type="ECO:0000256" key="3">
    <source>
        <dbReference type="PROSITE-ProRule" id="PRU00221"/>
    </source>
</evidence>
<dbReference type="PROSITE" id="PS50082">
    <property type="entry name" value="WD_REPEATS_2"/>
    <property type="match status" value="8"/>
</dbReference>
<feature type="repeat" description="WD" evidence="3">
    <location>
        <begin position="657"/>
        <end position="698"/>
    </location>
</feature>
<feature type="repeat" description="WD" evidence="3">
    <location>
        <begin position="615"/>
        <end position="656"/>
    </location>
</feature>
<keyword evidence="4" id="KW-0472">Membrane</keyword>
<dbReference type="AlphaFoldDB" id="A0A327YW96"/>
<dbReference type="InterPro" id="IPR027417">
    <property type="entry name" value="P-loop_NTPase"/>
</dbReference>
<feature type="repeat" description="WD" evidence="3">
    <location>
        <begin position="1094"/>
        <end position="1126"/>
    </location>
</feature>
<feature type="transmembrane region" description="Helical" evidence="4">
    <location>
        <begin position="84"/>
        <end position="102"/>
    </location>
</feature>
<dbReference type="SUPFAM" id="SSF52540">
    <property type="entry name" value="P-loop containing nucleoside triphosphate hydrolases"/>
    <property type="match status" value="1"/>
</dbReference>
<proteinExistence type="predicted"/>
<feature type="repeat" description="WD" evidence="3">
    <location>
        <begin position="892"/>
        <end position="924"/>
    </location>
</feature>
<protein>
    <submittedName>
        <fullName evidence="6">WD40 repeat protein</fullName>
    </submittedName>
</protein>
<dbReference type="InterPro" id="IPR036322">
    <property type="entry name" value="WD40_repeat_dom_sf"/>
</dbReference>
<dbReference type="OrthoDB" id="414967at2"/>
<gene>
    <name evidence="6" type="ORF">B0I29_13225</name>
</gene>
<dbReference type="InterPro" id="IPR015943">
    <property type="entry name" value="WD40/YVTN_repeat-like_dom_sf"/>
</dbReference>
<dbReference type="GO" id="GO:0043531">
    <property type="term" value="F:ADP binding"/>
    <property type="evidence" value="ECO:0007669"/>
    <property type="project" value="InterPro"/>
</dbReference>
<dbReference type="Gene3D" id="1.10.10.10">
    <property type="entry name" value="Winged helix-like DNA-binding domain superfamily/Winged helix DNA-binding domain"/>
    <property type="match status" value="1"/>
</dbReference>
<dbReference type="Pfam" id="PF00931">
    <property type="entry name" value="NB-ARC"/>
    <property type="match status" value="1"/>
</dbReference>
<evidence type="ECO:0000256" key="1">
    <source>
        <dbReference type="ARBA" id="ARBA00022574"/>
    </source>
</evidence>
<keyword evidence="1 3" id="KW-0853">WD repeat</keyword>
<dbReference type="InterPro" id="IPR002182">
    <property type="entry name" value="NB-ARC"/>
</dbReference>
<feature type="domain" description="NB-ARC" evidence="5">
    <location>
        <begin position="135"/>
        <end position="267"/>
    </location>
</feature>
<dbReference type="SUPFAM" id="SSF50998">
    <property type="entry name" value="Quinoprotein alcohol dehydrogenase-like"/>
    <property type="match status" value="1"/>
</dbReference>
<organism evidence="6 7">
    <name type="scientific">Actinoplanes lutulentus</name>
    <dbReference type="NCBI Taxonomy" id="1287878"/>
    <lineage>
        <taxon>Bacteria</taxon>
        <taxon>Bacillati</taxon>
        <taxon>Actinomycetota</taxon>
        <taxon>Actinomycetes</taxon>
        <taxon>Micromonosporales</taxon>
        <taxon>Micromonosporaceae</taxon>
        <taxon>Actinoplanes</taxon>
    </lineage>
</organism>
<reference evidence="6 7" key="1">
    <citation type="submission" date="2018-06" db="EMBL/GenBank/DDBJ databases">
        <title>Genomic Encyclopedia of Type Strains, Phase III (KMG-III): the genomes of soil and plant-associated and newly described type strains.</title>
        <authorList>
            <person name="Whitman W."/>
        </authorList>
    </citation>
    <scope>NUCLEOTIDE SEQUENCE [LARGE SCALE GENOMIC DNA]</scope>
    <source>
        <strain evidence="6 7">CGMCC 4.7090</strain>
    </source>
</reference>
<dbReference type="InterPro" id="IPR020472">
    <property type="entry name" value="WD40_PAC1"/>
</dbReference>
<dbReference type="Gene3D" id="2.130.10.10">
    <property type="entry name" value="YVTN repeat-like/Quinoprotein amine dehydrogenase"/>
    <property type="match status" value="4"/>
</dbReference>
<evidence type="ECO:0000259" key="5">
    <source>
        <dbReference type="Pfam" id="PF00931"/>
    </source>
</evidence>
<feature type="transmembrane region" description="Helical" evidence="4">
    <location>
        <begin position="44"/>
        <end position="64"/>
    </location>
</feature>
<keyword evidence="2" id="KW-0677">Repeat</keyword>
<dbReference type="PROSITE" id="PS00678">
    <property type="entry name" value="WD_REPEATS_1"/>
    <property type="match status" value="2"/>
</dbReference>
<dbReference type="InterPro" id="IPR019775">
    <property type="entry name" value="WD40_repeat_CS"/>
</dbReference>
<dbReference type="GO" id="GO:0005829">
    <property type="term" value="C:cytosol"/>
    <property type="evidence" value="ECO:0007669"/>
    <property type="project" value="UniProtKB-ARBA"/>
</dbReference>
<evidence type="ECO:0000313" key="7">
    <source>
        <dbReference type="Proteomes" id="UP000249341"/>
    </source>
</evidence>
<keyword evidence="7" id="KW-1185">Reference proteome</keyword>
<name>A0A327YW96_9ACTN</name>
<keyword evidence="4" id="KW-0812">Transmembrane</keyword>
<feature type="repeat" description="WD" evidence="3">
    <location>
        <begin position="811"/>
        <end position="845"/>
    </location>
</feature>
<feature type="repeat" description="WD" evidence="3">
    <location>
        <begin position="1052"/>
        <end position="1093"/>
    </location>
</feature>
<dbReference type="PROSITE" id="PS50294">
    <property type="entry name" value="WD_REPEATS_REGION"/>
    <property type="match status" value="7"/>
</dbReference>
<sequence length="1217" mass="130168">MHSERRARRGPRLTSAADESAERLTVRVVAPTVRFGLDGTVRMLAIILAGVLTAVATALSAVAINVATGGDAPWFPTMEDHPLRWTAISVPSLALGAWLLWWTQRGYESSRATLIPAAPPPEPWMVDRPRELTAIVRALRRRRGVTVGITTAVHGAGGFGKTTIARMVRADARVSRHFGRRVYWVTLGRDARRGALVEKINDLVKQIDPARAQPFTDVRQAADHLAAVLAAGPRRLIILDDVWDDDQLAAFPVAGRSARLVTTRVATLVAGGAIPVKVDRMSPVQSRRVLTADLPQPLPPEVIDGLLAEAGSWPLLLRLVNKLLLDQTRSHTDVAAAGRGLLARLRREGPLSVDRLTGVVPEQLDVNKPEQRDKAIGATIEAGAGLLTTAEQTRFAELSIFVEDEVVPVALVAALWQATGALDETETRRLCARLADLALLTLIGTAEGGTIGLHDVVRDYLADGLGGTEIERLHGVLLDTARVTPWWHLPDHSRYLRDHLVEHLLSAGRADEAAAVATDLRWVATRLEDNGPAAPAADLSLIDTPKARRLNELLQQTAHLLAPTEPPGARLEILFDRVAHDEDWGALAAELQQRSALSSVWPLPDLPDPALRRAFTGRTAGINALAIAPDATWLVSGGEDGVLRLWDPESGREIRQLGSHKRGVTALAVSADGGSVASGSADGSVRLWDVPTGRLRTAVKGHPDKISAVAISPDGSWVATGSITGTVSLWHAGTGRPAARLITAPSRTIRRWHRIVDRIVRSSFHRIDGIVSIFFAPGGATVTAVAYYGTVSTWDVATRQRRGAFESGRWLTAAAASPDGTLLVTTGGGRQVTVWDTRTGEQIGVIDEAAESIGYTPTAVVVTSDGSSVVIAGQTGLTHVCDVSTGRETSQIRSHASHVTAVAAASGAGWIATAGVDGFLRTWNPDSRGEHPRESALDLPTGPISVAPDGSWLAQVTSDPDSTLRLWHPDGPRYVADLFDDQIRCLAVSPRGDLAAAGGRRVWIRWSGGETSEGDVGQCWAMAFAGDWLALTDAGGEIVLKRPGTLRTWQRLNHHKGEITAIVAAPSGEWLASAGHDTTVRLWNPETGEQLARLSDHAGRLHALAAAPDATWLASAGDDGTIRLWDPAAHRLLARLVAGVDMITALAATPDSRFLASGSYDGAIRVWDVAARRVIALTRVDGLPASLAWHPDGRRLFLGGYGGVYCFALQPTKIQNV</sequence>
<dbReference type="PANTHER" id="PTHR19848">
    <property type="entry name" value="WD40 REPEAT PROTEIN"/>
    <property type="match status" value="1"/>
</dbReference>
<dbReference type="Gene3D" id="1.25.40.370">
    <property type="match status" value="1"/>
</dbReference>
<dbReference type="EMBL" id="QLMJ01000032">
    <property type="protein sequence ID" value="RAK25563.1"/>
    <property type="molecule type" value="Genomic_DNA"/>
</dbReference>
<evidence type="ECO:0000256" key="4">
    <source>
        <dbReference type="SAM" id="Phobius"/>
    </source>
</evidence>
<dbReference type="InterPro" id="IPR036388">
    <property type="entry name" value="WH-like_DNA-bd_sf"/>
</dbReference>
<comment type="caution">
    <text evidence="6">The sequence shown here is derived from an EMBL/GenBank/DDBJ whole genome shotgun (WGS) entry which is preliminary data.</text>
</comment>
<dbReference type="SMART" id="SM00320">
    <property type="entry name" value="WD40"/>
    <property type="match status" value="10"/>
</dbReference>
<feature type="repeat" description="WD" evidence="3">
    <location>
        <begin position="699"/>
        <end position="740"/>
    </location>
</feature>
<dbReference type="CDD" id="cd00200">
    <property type="entry name" value="WD40"/>
    <property type="match status" value="2"/>
</dbReference>
<dbReference type="PRINTS" id="PR00320">
    <property type="entry name" value="GPROTEINBRPT"/>
</dbReference>
<dbReference type="Proteomes" id="UP000249341">
    <property type="component" value="Unassembled WGS sequence"/>
</dbReference>
<dbReference type="InterPro" id="IPR011047">
    <property type="entry name" value="Quinoprotein_ADH-like_sf"/>
</dbReference>
<dbReference type="PANTHER" id="PTHR19848:SF8">
    <property type="entry name" value="F-BOX AND WD REPEAT DOMAIN CONTAINING 7"/>
    <property type="match status" value="1"/>
</dbReference>
<keyword evidence="4" id="KW-1133">Transmembrane helix</keyword>
<dbReference type="Gene3D" id="3.40.50.300">
    <property type="entry name" value="P-loop containing nucleotide triphosphate hydrolases"/>
    <property type="match status" value="1"/>
</dbReference>